<gene>
    <name evidence="2" type="ORF">HID58_001691</name>
</gene>
<name>A0ABQ8EKC6_BRANA</name>
<protein>
    <submittedName>
        <fullName evidence="2">Uncharacterized protein</fullName>
    </submittedName>
</protein>
<comment type="caution">
    <text evidence="2">The sequence shown here is derived from an EMBL/GenBank/DDBJ whole genome shotgun (WGS) entry which is preliminary data.</text>
</comment>
<evidence type="ECO:0000256" key="1">
    <source>
        <dbReference type="SAM" id="MobiDB-lite"/>
    </source>
</evidence>
<feature type="region of interest" description="Disordered" evidence="1">
    <location>
        <begin position="1"/>
        <end position="60"/>
    </location>
</feature>
<evidence type="ECO:0000313" key="2">
    <source>
        <dbReference type="EMBL" id="KAH0942054.1"/>
    </source>
</evidence>
<feature type="compositionally biased region" description="Basic and acidic residues" evidence="1">
    <location>
        <begin position="1"/>
        <end position="16"/>
    </location>
</feature>
<keyword evidence="3" id="KW-1185">Reference proteome</keyword>
<dbReference type="Proteomes" id="UP000824890">
    <property type="component" value="Unassembled WGS sequence"/>
</dbReference>
<sequence>MKNEENGRTFDSEAKENQSSNGSSVSSPVTSKKTPAGAKTVKTMKKEKIPEAVTQSKAKPVLRSSTIERLAVARTAPKGNATKTSH</sequence>
<accession>A0ABQ8EKC6</accession>
<dbReference type="EMBL" id="JAGKQM010000001">
    <property type="protein sequence ID" value="KAH0942054.1"/>
    <property type="molecule type" value="Genomic_DNA"/>
</dbReference>
<proteinExistence type="predicted"/>
<reference evidence="2 3" key="1">
    <citation type="submission" date="2021-05" db="EMBL/GenBank/DDBJ databases">
        <title>Genome Assembly of Synthetic Allotetraploid Brassica napus Reveals Homoeologous Exchanges between Subgenomes.</title>
        <authorList>
            <person name="Davis J.T."/>
        </authorList>
    </citation>
    <scope>NUCLEOTIDE SEQUENCE [LARGE SCALE GENOMIC DNA]</scope>
    <source>
        <strain evidence="3">cv. Da-Ae</strain>
        <tissue evidence="2">Seedling</tissue>
    </source>
</reference>
<organism evidence="2 3">
    <name type="scientific">Brassica napus</name>
    <name type="common">Rape</name>
    <dbReference type="NCBI Taxonomy" id="3708"/>
    <lineage>
        <taxon>Eukaryota</taxon>
        <taxon>Viridiplantae</taxon>
        <taxon>Streptophyta</taxon>
        <taxon>Embryophyta</taxon>
        <taxon>Tracheophyta</taxon>
        <taxon>Spermatophyta</taxon>
        <taxon>Magnoliopsida</taxon>
        <taxon>eudicotyledons</taxon>
        <taxon>Gunneridae</taxon>
        <taxon>Pentapetalae</taxon>
        <taxon>rosids</taxon>
        <taxon>malvids</taxon>
        <taxon>Brassicales</taxon>
        <taxon>Brassicaceae</taxon>
        <taxon>Brassiceae</taxon>
        <taxon>Brassica</taxon>
    </lineage>
</organism>
<feature type="compositionally biased region" description="Low complexity" evidence="1">
    <location>
        <begin position="19"/>
        <end position="35"/>
    </location>
</feature>
<evidence type="ECO:0000313" key="3">
    <source>
        <dbReference type="Proteomes" id="UP000824890"/>
    </source>
</evidence>